<evidence type="ECO:0000313" key="3">
    <source>
        <dbReference type="EMBL" id="AXI97315.1"/>
    </source>
</evidence>
<proteinExistence type="predicted"/>
<accession>A0A345UA29</accession>
<evidence type="ECO:0000256" key="1">
    <source>
        <dbReference type="SAM" id="Phobius"/>
    </source>
</evidence>
<keyword evidence="3" id="KW-0934">Plastid</keyword>
<keyword evidence="1" id="KW-0812">Transmembrane</keyword>
<reference evidence="3" key="1">
    <citation type="submission" date="2018-05" db="EMBL/GenBank/DDBJ databases">
        <title>Organellar genomes of Gracilariaceae.</title>
        <authorList>
            <person name="Iha C."/>
            <person name="Oliveira M.C."/>
        </authorList>
    </citation>
    <scope>NUCLEOTIDE SEQUENCE</scope>
</reference>
<dbReference type="InterPro" id="IPR025960">
    <property type="entry name" value="RVT_N"/>
</dbReference>
<keyword evidence="3" id="KW-0150">Chloroplast</keyword>
<keyword evidence="1" id="KW-0472">Membrane</keyword>
<evidence type="ECO:0000259" key="2">
    <source>
        <dbReference type="Pfam" id="PF13655"/>
    </source>
</evidence>
<name>A0A345UA29_9FLOR</name>
<gene>
    <name evidence="3" type="primary">orf462</name>
</gene>
<dbReference type="GeneID" id="37624099"/>
<feature type="transmembrane region" description="Helical" evidence="1">
    <location>
        <begin position="396"/>
        <end position="421"/>
    </location>
</feature>
<dbReference type="Pfam" id="PF13655">
    <property type="entry name" value="RVT_N"/>
    <property type="match status" value="1"/>
</dbReference>
<dbReference type="RefSeq" id="YP_009511438.1">
    <property type="nucleotide sequence ID" value="NC_039144.1"/>
</dbReference>
<dbReference type="AlphaFoldDB" id="A0A345UA29"/>
<feature type="domain" description="Reverse transcriptase N-terminal" evidence="2">
    <location>
        <begin position="12"/>
        <end position="64"/>
    </location>
</feature>
<geneLocation type="chloroplast" evidence="3"/>
<dbReference type="EMBL" id="MH396015">
    <property type="protein sequence ID" value="AXI97315.1"/>
    <property type="molecule type" value="Genomic_DNA"/>
</dbReference>
<organism evidence="3">
    <name type="scientific">Gracilariopsis mclachlanii</name>
    <dbReference type="NCBI Taxonomy" id="486813"/>
    <lineage>
        <taxon>Eukaryota</taxon>
        <taxon>Rhodophyta</taxon>
        <taxon>Florideophyceae</taxon>
        <taxon>Rhodymeniophycidae</taxon>
        <taxon>Gracilariales</taxon>
        <taxon>Gracilariaceae</taxon>
        <taxon>Gracilariopsis</taxon>
    </lineage>
</organism>
<keyword evidence="1" id="KW-1133">Transmembrane helix</keyword>
<protein>
    <recommendedName>
        <fullName evidence="2">Reverse transcriptase N-terminal domain-containing protein</fullName>
    </recommendedName>
</protein>
<sequence>MVNYVLDQKTQWKDLPWKQIKQRVFILQNKIYKATQLCNRNLVYQAQNNLINSNEAKLIAIQQVFGSIQKSYMNLNQDNYLIKDINKIYILNFLFKTDSLCKSYKSLQALLEKVKQYLIYLCLESEWSARFKSTFGMSIYNHSLYSSQEKKIISCYNNCKYDIKSFIYNNYYINSKYINIDFLKQKIQALPYFISNVIKWLRTRSLEEMTIFHTSSYLLSNFLLCNHMLYQLLCKIFLHGIEWFNFKSLSILRSIYVFTKNYMLFKLIINYYESYNFYDNYDLVSKTCLNNLYIISKSTKTYINIFVNINKLNRCIYYPLVKNNSNWVLEYSYRLLINNIYWKSTDNRNIYNNLIYNSKILLYSKNSLKYLRINNHITVRKFFRIVIKRFKIFYKLYSLILSFDIIKKFYKIVSLILYFWLKKRYKKSIKLFHYFNYRIFIDYMRAIKIHLLQNICFEKINR</sequence>